<evidence type="ECO:0000313" key="2">
    <source>
        <dbReference type="WBParaSite" id="L893_g8010.t1"/>
    </source>
</evidence>
<dbReference type="WBParaSite" id="L893_g8010.t1">
    <property type="protein sequence ID" value="L893_g8010.t1"/>
    <property type="gene ID" value="L893_g8010"/>
</dbReference>
<dbReference type="AlphaFoldDB" id="A0A1I8APX4"/>
<protein>
    <submittedName>
        <fullName evidence="2">Uncharacterized protein</fullName>
    </submittedName>
</protein>
<dbReference type="Proteomes" id="UP000095287">
    <property type="component" value="Unplaced"/>
</dbReference>
<accession>A0A1I8APX4</accession>
<reference evidence="2" key="1">
    <citation type="submission" date="2016-11" db="UniProtKB">
        <authorList>
            <consortium name="WormBaseParasite"/>
        </authorList>
    </citation>
    <scope>IDENTIFICATION</scope>
</reference>
<sequence length="168" mass="18402">MLIVQEKICQNTTFLPLLDIFAVFWPLSHRSPPSLRPFVSELIIRIKALAQSGVNPLLPTALGGEFPSGLSRPTSIRSRVPIDRRRLINQAGSGPAFSACSREPLYNGAPLVASRLLLVFCCCGPGQTPRQEDGGAITVRIPEGALFWCHLAFDTSGIMAAWMRVRLF</sequence>
<organism evidence="1 2">
    <name type="scientific">Steinernema glaseri</name>
    <dbReference type="NCBI Taxonomy" id="37863"/>
    <lineage>
        <taxon>Eukaryota</taxon>
        <taxon>Metazoa</taxon>
        <taxon>Ecdysozoa</taxon>
        <taxon>Nematoda</taxon>
        <taxon>Chromadorea</taxon>
        <taxon>Rhabditida</taxon>
        <taxon>Tylenchina</taxon>
        <taxon>Panagrolaimomorpha</taxon>
        <taxon>Strongyloidoidea</taxon>
        <taxon>Steinernematidae</taxon>
        <taxon>Steinernema</taxon>
    </lineage>
</organism>
<keyword evidence="1" id="KW-1185">Reference proteome</keyword>
<proteinExistence type="predicted"/>
<evidence type="ECO:0000313" key="1">
    <source>
        <dbReference type="Proteomes" id="UP000095287"/>
    </source>
</evidence>
<name>A0A1I8APX4_9BILA</name>